<dbReference type="PANTHER" id="PTHR43563:SF14">
    <property type="entry name" value="AMINE OXIDASE"/>
    <property type="match status" value="1"/>
</dbReference>
<dbReference type="InterPro" id="IPR050703">
    <property type="entry name" value="Flavin_MAO"/>
</dbReference>
<dbReference type="AlphaFoldDB" id="A0A2I0QSS3"/>
<dbReference type="Proteomes" id="UP000243524">
    <property type="component" value="Unassembled WGS sequence"/>
</dbReference>
<dbReference type="EMBL" id="PJNH01000003">
    <property type="protein sequence ID" value="PKR77366.1"/>
    <property type="molecule type" value="Genomic_DNA"/>
</dbReference>
<dbReference type="Gene3D" id="3.50.50.60">
    <property type="entry name" value="FAD/NAD(P)-binding domain"/>
    <property type="match status" value="2"/>
</dbReference>
<dbReference type="Pfam" id="PF01593">
    <property type="entry name" value="Amino_oxidase"/>
    <property type="match status" value="1"/>
</dbReference>
<comment type="caution">
    <text evidence="3">The sequence shown here is derived from an EMBL/GenBank/DDBJ whole genome shotgun (WGS) entry which is preliminary data.</text>
</comment>
<protein>
    <submittedName>
        <fullName evidence="3">Amine oxidase</fullName>
    </submittedName>
</protein>
<dbReference type="RefSeq" id="WP_101332194.1">
    <property type="nucleotide sequence ID" value="NZ_PJNH01000003.1"/>
</dbReference>
<keyword evidence="4" id="KW-1185">Reference proteome</keyword>
<sequence>MKHPIVIVGAGLSGLWAASLLTAEGIECKVLEARDRCGGRVLSTSVHNRPELGNFDLGPTWFWPQFESRITNLVKELNIDTFEQYAKGTILAERDQNVRPERMILPENAGGESVRIKGGVQTLIDSVTSTIPDEVVELETQVTAIRYDEKGAITIEADGADGQPRTLSASAVILALPPRIVAKQIEFSPSLPPNVINNLVSKPTWMAGQAKAIAIYDRPFWREAGLSGFATSWAGPLQEIHDASPETGSGALFGFFGMPAITRRQFGKDRVLAQVKDQLVRLFGPSAQEVETILYKDWSQDSLTAVEEDLDPLREFPIYGLPPEAEMWENKIVFAGTEADSQHGGGHLEGALLAAEKAVLRAKDITSRSV</sequence>
<organism evidence="3 4">
    <name type="scientific">Halalkalibacillus sediminis</name>
    <dbReference type="NCBI Taxonomy" id="2018042"/>
    <lineage>
        <taxon>Bacteria</taxon>
        <taxon>Bacillati</taxon>
        <taxon>Bacillota</taxon>
        <taxon>Bacilli</taxon>
        <taxon>Bacillales</taxon>
        <taxon>Bacillaceae</taxon>
        <taxon>Halalkalibacillus</taxon>
    </lineage>
</organism>
<dbReference type="PANTHER" id="PTHR43563">
    <property type="entry name" value="AMINE OXIDASE"/>
    <property type="match status" value="1"/>
</dbReference>
<dbReference type="SUPFAM" id="SSF51905">
    <property type="entry name" value="FAD/NAD(P)-binding domain"/>
    <property type="match status" value="1"/>
</dbReference>
<evidence type="ECO:0000313" key="3">
    <source>
        <dbReference type="EMBL" id="PKR77366.1"/>
    </source>
</evidence>
<dbReference type="SUPFAM" id="SSF54373">
    <property type="entry name" value="FAD-linked reductases, C-terminal domain"/>
    <property type="match status" value="1"/>
</dbReference>
<evidence type="ECO:0000256" key="1">
    <source>
        <dbReference type="ARBA" id="ARBA00005995"/>
    </source>
</evidence>
<dbReference type="GO" id="GO:0016491">
    <property type="term" value="F:oxidoreductase activity"/>
    <property type="evidence" value="ECO:0007669"/>
    <property type="project" value="InterPro"/>
</dbReference>
<dbReference type="PRINTS" id="PR00420">
    <property type="entry name" value="RNGMNOXGNASE"/>
</dbReference>
<comment type="similarity">
    <text evidence="1">Belongs to the flavin monoamine oxidase family.</text>
</comment>
<feature type="domain" description="Amine oxidase" evidence="2">
    <location>
        <begin position="107"/>
        <end position="358"/>
    </location>
</feature>
<evidence type="ECO:0000313" key="4">
    <source>
        <dbReference type="Proteomes" id="UP000243524"/>
    </source>
</evidence>
<dbReference type="InterPro" id="IPR036188">
    <property type="entry name" value="FAD/NAD-bd_sf"/>
</dbReference>
<proteinExistence type="inferred from homology"/>
<gene>
    <name evidence="3" type="ORF">CEY16_11595</name>
</gene>
<reference evidence="3 4" key="1">
    <citation type="submission" date="2017-06" db="EMBL/GenBank/DDBJ databases">
        <title>the draft geome sequence of Illustriluteabacillus marina B3227.</title>
        <authorList>
            <person name="He R.-H."/>
            <person name="Du Z.-J."/>
        </authorList>
    </citation>
    <scope>NUCLEOTIDE SEQUENCE [LARGE SCALE GENOMIC DNA]</scope>
    <source>
        <strain evidence="3 4">B3227</strain>
    </source>
</reference>
<name>A0A2I0QSS3_9BACI</name>
<evidence type="ECO:0000259" key="2">
    <source>
        <dbReference type="Pfam" id="PF01593"/>
    </source>
</evidence>
<accession>A0A2I0QSS3</accession>
<dbReference type="Pfam" id="PF13450">
    <property type="entry name" value="NAD_binding_8"/>
    <property type="match status" value="1"/>
</dbReference>
<dbReference type="OrthoDB" id="56323at2"/>
<dbReference type="InterPro" id="IPR002937">
    <property type="entry name" value="Amino_oxidase"/>
</dbReference>